<protein>
    <recommendedName>
        <fullName evidence="13">Tubulin beta chain</fullName>
    </recommendedName>
</protein>
<comment type="cofactor">
    <cofactor evidence="1">
        <name>Mg(2+)</name>
        <dbReference type="ChEBI" id="CHEBI:18420"/>
    </cofactor>
</comment>
<evidence type="ECO:0000256" key="12">
    <source>
        <dbReference type="ARBA" id="ARBA00034296"/>
    </source>
</evidence>
<dbReference type="PROSITE" id="PS00227">
    <property type="entry name" value="TUBULIN"/>
    <property type="match status" value="1"/>
</dbReference>
<evidence type="ECO:0000256" key="2">
    <source>
        <dbReference type="ARBA" id="ARBA00004245"/>
    </source>
</evidence>
<dbReference type="InParanoid" id="D2VDA8"/>
<dbReference type="GO" id="GO:0005525">
    <property type="term" value="F:GTP binding"/>
    <property type="evidence" value="ECO:0007669"/>
    <property type="project" value="UniProtKB-UniRule"/>
</dbReference>
<dbReference type="InterPro" id="IPR017975">
    <property type="entry name" value="Tubulin_CS"/>
</dbReference>
<dbReference type="EMBL" id="GG738864">
    <property type="protein sequence ID" value="EFC45110.1"/>
    <property type="molecule type" value="Genomic_DNA"/>
</dbReference>
<dbReference type="GO" id="GO:0003924">
    <property type="term" value="F:GTPase activity"/>
    <property type="evidence" value="ECO:0007669"/>
    <property type="project" value="InterPro"/>
</dbReference>
<comment type="subunit">
    <text evidence="4 13">Dimer of alpha and beta chains. A typical microtubule is a hollow water-filled tube with an outer diameter of 25 nm and an inner diameter of 15 nM. Alpha-beta heterodimers associate head-to-tail to form protofilaments running lengthwise along the microtubule wall with the beta-tubulin subunit facing the microtubule plus end conferring a structural polarity. Microtubules usually have 13 protofilaments but different protofilament numbers can be found in some organisms and specialized cells.</text>
</comment>
<dbReference type="PRINTS" id="PR01161">
    <property type="entry name" value="TUBULIN"/>
</dbReference>
<evidence type="ECO:0000256" key="6">
    <source>
        <dbReference type="ARBA" id="ARBA00022701"/>
    </source>
</evidence>
<dbReference type="FunFam" id="3.30.1330.20:FF:000009">
    <property type="entry name" value="Tubulin beta chain"/>
    <property type="match status" value="1"/>
</dbReference>
<reference evidence="16 17" key="1">
    <citation type="journal article" date="2010" name="Cell">
        <title>The genome of Naegleria gruberi illuminates early eukaryotic versatility.</title>
        <authorList>
            <person name="Fritz-Laylin L.K."/>
            <person name="Prochnik S.E."/>
            <person name="Ginger M.L."/>
            <person name="Dacks J.B."/>
            <person name="Carpenter M.L."/>
            <person name="Field M.C."/>
            <person name="Kuo A."/>
            <person name="Paredez A."/>
            <person name="Chapman J."/>
            <person name="Pham J."/>
            <person name="Shu S."/>
            <person name="Neupane R."/>
            <person name="Cipriano M."/>
            <person name="Mancuso J."/>
            <person name="Tu H."/>
            <person name="Salamov A."/>
            <person name="Lindquist E."/>
            <person name="Shapiro H."/>
            <person name="Lucas S."/>
            <person name="Grigoriev I.V."/>
            <person name="Cande W.Z."/>
            <person name="Fulton C."/>
            <person name="Rokhsar D.S."/>
            <person name="Dawson S.C."/>
        </authorList>
    </citation>
    <scope>NUCLEOTIDE SEQUENCE [LARGE SCALE GENOMIC DNA]</scope>
    <source>
        <strain evidence="16 17">NEG-M</strain>
    </source>
</reference>
<keyword evidence="17" id="KW-1185">Reference proteome</keyword>
<evidence type="ECO:0000256" key="13">
    <source>
        <dbReference type="RuleBase" id="RU000352"/>
    </source>
</evidence>
<keyword evidence="7" id="KW-0479">Metal-binding</keyword>
<comment type="similarity">
    <text evidence="3 13">Belongs to the tubulin family.</text>
</comment>
<dbReference type="OMA" id="QFWRTIS"/>
<sequence>MTREIISISVGQCGNQIGQQFWRTISQEHGLSMDGHSTNTASPLEKENLGVYFSESSDRYVPRAVLVDLESGVLDSVKSSSQGQLFRPDNFINAASGAGNNWAKGFYTDGTELIDEIIDTIRKESESCDSLQGFQLTHSLGGGTGSGLGTLLVSKIKEEFPDRMLATFSVFPSAKVSDTVVEPYNATLSIHQLIENADQVFTIDNEALFDICTKSLKLATPNFEDLNQLIASVMSGVTCSLRFPGQLNSDLRKLSVNLVPFPRLHFFMVSNAPIVAEYNKQYHNLSIAELTSQMFSRKNMFAACDPTSGKYLAASAIFRGANLSTSDIDQQMLSLQTKSKDNFVSWIPNNIKSSVCDVAPKNLPVSGTFIGNTTAIQDVFKRIGTQFHQMYKKKAFLHSYINEGMDQMEFTEAEANMNDLINEYQQYQDATIEDDVDGGFGGNADDELQQQE</sequence>
<comment type="subcellular location">
    <subcellularLocation>
        <location evidence="2">Cytoplasm</location>
        <location evidence="2">Cytoskeleton</location>
    </subcellularLocation>
</comment>
<evidence type="ECO:0000256" key="1">
    <source>
        <dbReference type="ARBA" id="ARBA00001946"/>
    </source>
</evidence>
<dbReference type="CDD" id="cd02187">
    <property type="entry name" value="beta_tubulin"/>
    <property type="match status" value="1"/>
</dbReference>
<dbReference type="SMART" id="SM00865">
    <property type="entry name" value="Tubulin_C"/>
    <property type="match status" value="1"/>
</dbReference>
<dbReference type="InterPro" id="IPR002453">
    <property type="entry name" value="Beta_tubulin"/>
</dbReference>
<evidence type="ECO:0000259" key="15">
    <source>
        <dbReference type="SMART" id="SM00865"/>
    </source>
</evidence>
<dbReference type="InterPro" id="IPR000217">
    <property type="entry name" value="Tubulin"/>
</dbReference>
<evidence type="ECO:0000256" key="5">
    <source>
        <dbReference type="ARBA" id="ARBA00022490"/>
    </source>
</evidence>
<dbReference type="Gene3D" id="1.10.287.600">
    <property type="entry name" value="Helix hairpin bin"/>
    <property type="match status" value="1"/>
</dbReference>
<dbReference type="InterPro" id="IPR003008">
    <property type="entry name" value="Tubulin_FtsZ_GTPase"/>
</dbReference>
<dbReference type="VEuPathDB" id="AmoebaDB:NAEGRDRAFT_55748"/>
<feature type="domain" description="Tubulin/FtsZ GTPase" evidence="14">
    <location>
        <begin position="49"/>
        <end position="245"/>
    </location>
</feature>
<dbReference type="GO" id="GO:0007017">
    <property type="term" value="P:microtubule-based process"/>
    <property type="evidence" value="ECO:0007669"/>
    <property type="project" value="InterPro"/>
</dbReference>
<dbReference type="PANTHER" id="PTHR11588">
    <property type="entry name" value="TUBULIN"/>
    <property type="match status" value="1"/>
</dbReference>
<dbReference type="SMART" id="SM00864">
    <property type="entry name" value="Tubulin"/>
    <property type="match status" value="1"/>
</dbReference>
<dbReference type="OrthoDB" id="1662883at2759"/>
<organism evidence="17">
    <name type="scientific">Naegleria gruberi</name>
    <name type="common">Amoeba</name>
    <dbReference type="NCBI Taxonomy" id="5762"/>
    <lineage>
        <taxon>Eukaryota</taxon>
        <taxon>Discoba</taxon>
        <taxon>Heterolobosea</taxon>
        <taxon>Tetramitia</taxon>
        <taxon>Eutetramitia</taxon>
        <taxon>Vahlkampfiidae</taxon>
        <taxon>Naegleria</taxon>
    </lineage>
</organism>
<dbReference type="SUPFAM" id="SSF55307">
    <property type="entry name" value="Tubulin C-terminal domain-like"/>
    <property type="match status" value="1"/>
</dbReference>
<dbReference type="Proteomes" id="UP000006671">
    <property type="component" value="Unassembled WGS sequence"/>
</dbReference>
<accession>D2VDA8</accession>
<dbReference type="Pfam" id="PF03953">
    <property type="entry name" value="Tubulin_C"/>
    <property type="match status" value="1"/>
</dbReference>
<dbReference type="Gene3D" id="3.40.50.1440">
    <property type="entry name" value="Tubulin/FtsZ, GTPase domain"/>
    <property type="match status" value="1"/>
</dbReference>
<keyword evidence="8 13" id="KW-0547">Nucleotide-binding</keyword>
<evidence type="ECO:0000256" key="10">
    <source>
        <dbReference type="ARBA" id="ARBA00023134"/>
    </source>
</evidence>
<keyword evidence="10 13" id="KW-0342">GTP-binding</keyword>
<dbReference type="InterPro" id="IPR018316">
    <property type="entry name" value="Tubulin/FtsZ_2-layer-sand-dom"/>
</dbReference>
<dbReference type="InterPro" id="IPR008280">
    <property type="entry name" value="Tub_FtsZ_C"/>
</dbReference>
<evidence type="ECO:0000256" key="3">
    <source>
        <dbReference type="ARBA" id="ARBA00009636"/>
    </source>
</evidence>
<keyword evidence="11" id="KW-0206">Cytoskeleton</keyword>
<evidence type="ECO:0000256" key="4">
    <source>
        <dbReference type="ARBA" id="ARBA00011747"/>
    </source>
</evidence>
<name>D2VDA8_NAEGR</name>
<evidence type="ECO:0000313" key="17">
    <source>
        <dbReference type="Proteomes" id="UP000006671"/>
    </source>
</evidence>
<dbReference type="SUPFAM" id="SSF52490">
    <property type="entry name" value="Tubulin nucleotide-binding domain-like"/>
    <property type="match status" value="1"/>
</dbReference>
<evidence type="ECO:0000259" key="14">
    <source>
        <dbReference type="SMART" id="SM00864"/>
    </source>
</evidence>
<dbReference type="KEGG" id="ngr:NAEGRDRAFT_55748"/>
<gene>
    <name evidence="16" type="ORF">NAEGRDRAFT_55748</name>
</gene>
<dbReference type="Pfam" id="PF00091">
    <property type="entry name" value="Tubulin"/>
    <property type="match status" value="1"/>
</dbReference>
<dbReference type="InterPro" id="IPR036525">
    <property type="entry name" value="Tubulin/FtsZ_GTPase_sf"/>
</dbReference>
<proteinExistence type="inferred from homology"/>
<dbReference type="eggNOG" id="KOG1375">
    <property type="taxonomic scope" value="Eukaryota"/>
</dbReference>
<dbReference type="InterPro" id="IPR023123">
    <property type="entry name" value="Tubulin_C"/>
</dbReference>
<keyword evidence="6 13" id="KW-0493">Microtubule</keyword>
<dbReference type="GO" id="GO:0005200">
    <property type="term" value="F:structural constituent of cytoskeleton"/>
    <property type="evidence" value="ECO:0007669"/>
    <property type="project" value="InterPro"/>
</dbReference>
<evidence type="ECO:0000313" key="16">
    <source>
        <dbReference type="EMBL" id="EFC45110.1"/>
    </source>
</evidence>
<evidence type="ECO:0000256" key="8">
    <source>
        <dbReference type="ARBA" id="ARBA00022741"/>
    </source>
</evidence>
<evidence type="ECO:0000256" key="11">
    <source>
        <dbReference type="ARBA" id="ARBA00023212"/>
    </source>
</evidence>
<feature type="domain" description="Tubulin/FtsZ 2-layer sandwich" evidence="15">
    <location>
        <begin position="247"/>
        <end position="385"/>
    </location>
</feature>
<dbReference type="AlphaFoldDB" id="D2VDA8"/>
<dbReference type="PRINTS" id="PR01163">
    <property type="entry name" value="BETATUBULIN"/>
</dbReference>
<comment type="function">
    <text evidence="12 13">Tubulin is the major constituent of microtubules, a cylinder consisting of laterally associated linear protofilaments composed of alpha- and beta-tubulin heterodimers. Microtubules grow by the addition of GTP-tubulin dimers to the microtubule end, where a stabilizing cap forms. Below the cap, tubulin dimers are in GDP-bound state, owing to GTPase activity of alpha-tubulin.</text>
</comment>
<dbReference type="InterPro" id="IPR037103">
    <property type="entry name" value="Tubulin/FtsZ-like_C"/>
</dbReference>
<keyword evidence="5" id="KW-0963">Cytoplasm</keyword>
<keyword evidence="9" id="KW-0460">Magnesium</keyword>
<dbReference type="GeneID" id="8850333"/>
<dbReference type="Gene3D" id="3.30.1330.20">
    <property type="entry name" value="Tubulin/FtsZ, C-terminal domain"/>
    <property type="match status" value="1"/>
</dbReference>
<evidence type="ECO:0000256" key="7">
    <source>
        <dbReference type="ARBA" id="ARBA00022723"/>
    </source>
</evidence>
<dbReference type="RefSeq" id="XP_002677854.1">
    <property type="nucleotide sequence ID" value="XM_002677808.1"/>
</dbReference>
<dbReference type="STRING" id="5762.D2VDA8"/>
<dbReference type="FunFam" id="3.40.50.1440:FF:000006">
    <property type="entry name" value="Tubulin beta chain"/>
    <property type="match status" value="1"/>
</dbReference>
<evidence type="ECO:0000256" key="9">
    <source>
        <dbReference type="ARBA" id="ARBA00022842"/>
    </source>
</evidence>
<dbReference type="GO" id="GO:0046872">
    <property type="term" value="F:metal ion binding"/>
    <property type="evidence" value="ECO:0007669"/>
    <property type="project" value="UniProtKB-KW"/>
</dbReference>
<dbReference type="GO" id="GO:0005874">
    <property type="term" value="C:microtubule"/>
    <property type="evidence" value="ECO:0007669"/>
    <property type="project" value="UniProtKB-KW"/>
</dbReference>